<dbReference type="Pfam" id="PF01979">
    <property type="entry name" value="Amidohydro_1"/>
    <property type="match status" value="2"/>
</dbReference>
<keyword evidence="4" id="KW-1185">Reference proteome</keyword>
<dbReference type="SUPFAM" id="SSF51338">
    <property type="entry name" value="Composite domain of metallo-dependent hydrolases"/>
    <property type="match status" value="1"/>
</dbReference>
<accession>A0ABU9E6X9</accession>
<feature type="domain" description="Amidohydrolase-related" evidence="2">
    <location>
        <begin position="397"/>
        <end position="442"/>
    </location>
</feature>
<comment type="caution">
    <text evidence="3">The sequence shown here is derived from an EMBL/GenBank/DDBJ whole genome shotgun (WGS) entry which is preliminary data.</text>
</comment>
<dbReference type="InterPro" id="IPR011059">
    <property type="entry name" value="Metal-dep_hydrolase_composite"/>
</dbReference>
<reference evidence="3 4" key="1">
    <citation type="submission" date="2024-02" db="EMBL/GenBank/DDBJ databases">
        <title>A novel Gemmatimonadota bacterium.</title>
        <authorList>
            <person name="Du Z.-J."/>
            <person name="Ye Y.-Q."/>
        </authorList>
    </citation>
    <scope>NUCLEOTIDE SEQUENCE [LARGE SCALE GENOMIC DNA]</scope>
    <source>
        <strain evidence="3 4">DH-20</strain>
    </source>
</reference>
<dbReference type="InterPro" id="IPR051781">
    <property type="entry name" value="Metallo-dep_Hydrolase"/>
</dbReference>
<proteinExistence type="predicted"/>
<dbReference type="Proteomes" id="UP001484239">
    <property type="component" value="Unassembled WGS sequence"/>
</dbReference>
<feature type="signal peptide" evidence="1">
    <location>
        <begin position="1"/>
        <end position="26"/>
    </location>
</feature>
<dbReference type="InterPro" id="IPR032466">
    <property type="entry name" value="Metal_Hydrolase"/>
</dbReference>
<sequence length="476" mass="50556">MTTARSLGSLGLLAAFLALPTQPLHGQERAADRFPDLVAVDAPVVALTGVKLIDGTGGAARTGQTIVIEGERIAAVGADGSVSIPSGAEVHDLAGHTVIPGLVGMHNHSYYTGGNGRAAQLSFSGSRMYLGSGLTTIRTTGARYPYEELNLRREIEAGRMVGPRMFTTGPYLTGEQGSRTMTLLEGPDQARRVVRYWSEEGVDWFKAYTWISRAELGAAIEEAHEHGVKVTAHLCSVGYREAVALGIDNLEHGLFANSEYTPGKQPDECPSGFRNHFPNIDVNSPEVQATFRDMIDNGVGMTSTLVVYEISVAGRDPIEERVYEVLAPEIAAEVRAIAEDRRAGRGAIAPEVYAKALEYERAFVDAGGLLAAGVDPTGYGAAPPGFGDQKNYELLLEAGFSPVEVVQIMSANGATILGIADEVGTVEVGKVADLVVIEGDIESSGHIRDTRIVFHNGVGWDSPALIESVKGLVGVR</sequence>
<dbReference type="InterPro" id="IPR006680">
    <property type="entry name" value="Amidohydro-rel"/>
</dbReference>
<name>A0ABU9E6X9_9BACT</name>
<dbReference type="PANTHER" id="PTHR43135:SF3">
    <property type="entry name" value="ALPHA-D-RIBOSE 1-METHYLPHOSPHONATE 5-TRIPHOSPHATE DIPHOSPHATASE"/>
    <property type="match status" value="1"/>
</dbReference>
<organism evidence="3 4">
    <name type="scientific">Gaopeijia maritima</name>
    <dbReference type="NCBI Taxonomy" id="3119007"/>
    <lineage>
        <taxon>Bacteria</taxon>
        <taxon>Pseudomonadati</taxon>
        <taxon>Gemmatimonadota</taxon>
        <taxon>Longimicrobiia</taxon>
        <taxon>Gaopeijiales</taxon>
        <taxon>Gaopeijiaceae</taxon>
        <taxon>Gaopeijia</taxon>
    </lineage>
</organism>
<evidence type="ECO:0000259" key="2">
    <source>
        <dbReference type="Pfam" id="PF01979"/>
    </source>
</evidence>
<feature type="chain" id="PRO_5046317087" evidence="1">
    <location>
        <begin position="27"/>
        <end position="476"/>
    </location>
</feature>
<dbReference type="Gene3D" id="3.20.20.140">
    <property type="entry name" value="Metal-dependent hydrolases"/>
    <property type="match status" value="1"/>
</dbReference>
<dbReference type="PANTHER" id="PTHR43135">
    <property type="entry name" value="ALPHA-D-RIBOSE 1-METHYLPHOSPHONATE 5-TRIPHOSPHATE DIPHOSPHATASE"/>
    <property type="match status" value="1"/>
</dbReference>
<evidence type="ECO:0000256" key="1">
    <source>
        <dbReference type="SAM" id="SignalP"/>
    </source>
</evidence>
<gene>
    <name evidence="3" type="ORF">WI372_02430</name>
</gene>
<dbReference type="SUPFAM" id="SSF51556">
    <property type="entry name" value="Metallo-dependent hydrolases"/>
    <property type="match status" value="1"/>
</dbReference>
<protein>
    <submittedName>
        <fullName evidence="3">Amidohydrolase family protein</fullName>
    </submittedName>
</protein>
<feature type="domain" description="Amidohydrolase-related" evidence="2">
    <location>
        <begin position="97"/>
        <end position="252"/>
    </location>
</feature>
<evidence type="ECO:0000313" key="4">
    <source>
        <dbReference type="Proteomes" id="UP001484239"/>
    </source>
</evidence>
<dbReference type="Gene3D" id="2.30.40.10">
    <property type="entry name" value="Urease, subunit C, domain 1"/>
    <property type="match status" value="1"/>
</dbReference>
<dbReference type="RefSeq" id="WP_405278071.1">
    <property type="nucleotide sequence ID" value="NZ_JBBHLI010000001.1"/>
</dbReference>
<keyword evidence="1" id="KW-0732">Signal</keyword>
<evidence type="ECO:0000313" key="3">
    <source>
        <dbReference type="EMBL" id="MEK9499837.1"/>
    </source>
</evidence>
<dbReference type="EMBL" id="JBBHLI010000001">
    <property type="protein sequence ID" value="MEK9499837.1"/>
    <property type="molecule type" value="Genomic_DNA"/>
</dbReference>